<organism evidence="1 2">
    <name type="scientific">Dallia pectoralis</name>
    <name type="common">Alaska blackfish</name>
    <dbReference type="NCBI Taxonomy" id="75939"/>
    <lineage>
        <taxon>Eukaryota</taxon>
        <taxon>Metazoa</taxon>
        <taxon>Chordata</taxon>
        <taxon>Craniata</taxon>
        <taxon>Vertebrata</taxon>
        <taxon>Euteleostomi</taxon>
        <taxon>Actinopterygii</taxon>
        <taxon>Neopterygii</taxon>
        <taxon>Teleostei</taxon>
        <taxon>Protacanthopterygii</taxon>
        <taxon>Esociformes</taxon>
        <taxon>Umbridae</taxon>
        <taxon>Dallia</taxon>
    </lineage>
</organism>
<dbReference type="Proteomes" id="UP001157502">
    <property type="component" value="Chromosome 13"/>
</dbReference>
<reference evidence="1" key="1">
    <citation type="submission" date="2021-05" db="EMBL/GenBank/DDBJ databases">
        <authorList>
            <person name="Pan Q."/>
            <person name="Jouanno E."/>
            <person name="Zahm M."/>
            <person name="Klopp C."/>
            <person name="Cabau C."/>
            <person name="Louis A."/>
            <person name="Berthelot C."/>
            <person name="Parey E."/>
            <person name="Roest Crollius H."/>
            <person name="Montfort J."/>
            <person name="Robinson-Rechavi M."/>
            <person name="Bouchez O."/>
            <person name="Lampietro C."/>
            <person name="Lopez Roques C."/>
            <person name="Donnadieu C."/>
            <person name="Postlethwait J."/>
            <person name="Bobe J."/>
            <person name="Dillon D."/>
            <person name="Chandos A."/>
            <person name="von Hippel F."/>
            <person name="Guiguen Y."/>
        </authorList>
    </citation>
    <scope>NUCLEOTIDE SEQUENCE</scope>
    <source>
        <strain evidence="1">YG-Jan2019</strain>
    </source>
</reference>
<accession>A0ACC2GGV1</accession>
<keyword evidence="2" id="KW-1185">Reference proteome</keyword>
<name>A0ACC2GGV1_DALPE</name>
<comment type="caution">
    <text evidence="1">The sequence shown here is derived from an EMBL/GenBank/DDBJ whole genome shotgun (WGS) entry which is preliminary data.</text>
</comment>
<proteinExistence type="predicted"/>
<evidence type="ECO:0000313" key="1">
    <source>
        <dbReference type="EMBL" id="KAJ8002723.1"/>
    </source>
</evidence>
<protein>
    <submittedName>
        <fullName evidence="1">Uncharacterized protein</fullName>
    </submittedName>
</protein>
<dbReference type="EMBL" id="CM055740">
    <property type="protein sequence ID" value="KAJ8002723.1"/>
    <property type="molecule type" value="Genomic_DNA"/>
</dbReference>
<evidence type="ECO:0000313" key="2">
    <source>
        <dbReference type="Proteomes" id="UP001157502"/>
    </source>
</evidence>
<gene>
    <name evidence="1" type="ORF">DPEC_G00161910</name>
</gene>
<sequence length="77" mass="8801">MKEPFARTFAFALRVGPSTARVVCPRLRAVSKCLQALCIRQTTCRAPLSTIKQVRPRQTRQLWTEWAVCGRRSLGRI</sequence>